<dbReference type="GO" id="GO:0005886">
    <property type="term" value="C:plasma membrane"/>
    <property type="evidence" value="ECO:0007669"/>
    <property type="project" value="TreeGrafter"/>
</dbReference>
<evidence type="ECO:0000313" key="3">
    <source>
        <dbReference type="Proteomes" id="UP000179807"/>
    </source>
</evidence>
<evidence type="ECO:0008006" key="4">
    <source>
        <dbReference type="Google" id="ProtNLM"/>
    </source>
</evidence>
<dbReference type="InterPro" id="IPR032675">
    <property type="entry name" value="LRR_dom_sf"/>
</dbReference>
<dbReference type="GeneID" id="94832745"/>
<dbReference type="OrthoDB" id="18598at2759"/>
<dbReference type="PANTHER" id="PTHR24112">
    <property type="entry name" value="LEUCINE-RICH REPEAT, ISOFORM F-RELATED"/>
    <property type="match status" value="1"/>
</dbReference>
<dbReference type="InterPro" id="IPR051279">
    <property type="entry name" value="PP1-Reg/Actin-Interact_Protein"/>
</dbReference>
<dbReference type="GO" id="GO:0034315">
    <property type="term" value="P:regulation of Arp2/3 complex-mediated actin nucleation"/>
    <property type="evidence" value="ECO:0007669"/>
    <property type="project" value="TreeGrafter"/>
</dbReference>
<feature type="compositionally biased region" description="Acidic residues" evidence="1">
    <location>
        <begin position="890"/>
        <end position="903"/>
    </location>
</feature>
<dbReference type="Pfam" id="PF13516">
    <property type="entry name" value="LRR_6"/>
    <property type="match status" value="2"/>
</dbReference>
<dbReference type="EMBL" id="MLAK01000326">
    <property type="protein sequence ID" value="OHT14665.1"/>
    <property type="molecule type" value="Genomic_DNA"/>
</dbReference>
<proteinExistence type="predicted"/>
<evidence type="ECO:0000313" key="2">
    <source>
        <dbReference type="EMBL" id="OHT14665.1"/>
    </source>
</evidence>
<dbReference type="AlphaFoldDB" id="A0A1J4KTN8"/>
<feature type="compositionally biased region" description="Basic and acidic residues" evidence="1">
    <location>
        <begin position="865"/>
        <end position="875"/>
    </location>
</feature>
<reference evidence="2" key="1">
    <citation type="submission" date="2016-10" db="EMBL/GenBank/DDBJ databases">
        <authorList>
            <person name="Benchimol M."/>
            <person name="Almeida L.G."/>
            <person name="Vasconcelos A.T."/>
            <person name="Perreira-Neves A."/>
            <person name="Rosa I.A."/>
            <person name="Tasca T."/>
            <person name="Bogo M.R."/>
            <person name="de Souza W."/>
        </authorList>
    </citation>
    <scope>NUCLEOTIDE SEQUENCE [LARGE SCALE GENOMIC DNA]</scope>
    <source>
        <strain evidence="2">K</strain>
    </source>
</reference>
<dbReference type="GO" id="GO:0016477">
    <property type="term" value="P:cell migration"/>
    <property type="evidence" value="ECO:0007669"/>
    <property type="project" value="TreeGrafter"/>
</dbReference>
<dbReference type="PANTHER" id="PTHR24112:SF66">
    <property type="entry name" value="LEUCINE-RICH REPEAT, ISOFORM F"/>
    <property type="match status" value="1"/>
</dbReference>
<dbReference type="GO" id="GO:0030027">
    <property type="term" value="C:lamellipodium"/>
    <property type="evidence" value="ECO:0007669"/>
    <property type="project" value="TreeGrafter"/>
</dbReference>
<dbReference type="Gene3D" id="3.80.10.10">
    <property type="entry name" value="Ribonuclease Inhibitor"/>
    <property type="match status" value="1"/>
</dbReference>
<dbReference type="VEuPathDB" id="TrichDB:TRFO_14831"/>
<dbReference type="InterPro" id="IPR001611">
    <property type="entry name" value="Leu-rich_rpt"/>
</dbReference>
<accession>A0A1J4KTN8</accession>
<organism evidence="2 3">
    <name type="scientific">Tritrichomonas foetus</name>
    <dbReference type="NCBI Taxonomy" id="1144522"/>
    <lineage>
        <taxon>Eukaryota</taxon>
        <taxon>Metamonada</taxon>
        <taxon>Parabasalia</taxon>
        <taxon>Tritrichomonadida</taxon>
        <taxon>Tritrichomonadidae</taxon>
        <taxon>Tritrichomonas</taxon>
    </lineage>
</organism>
<gene>
    <name evidence="2" type="ORF">TRFO_14831</name>
</gene>
<evidence type="ECO:0000256" key="1">
    <source>
        <dbReference type="SAM" id="MobiDB-lite"/>
    </source>
</evidence>
<dbReference type="SUPFAM" id="SSF52047">
    <property type="entry name" value="RNI-like"/>
    <property type="match status" value="2"/>
</dbReference>
<name>A0A1J4KTN8_9EUKA</name>
<protein>
    <recommendedName>
        <fullName evidence="4">Leucine Rich Repeat family protein</fullName>
    </recommendedName>
</protein>
<comment type="caution">
    <text evidence="2">The sequence shown here is derived from an EMBL/GenBank/DDBJ whole genome shotgun (WGS) entry which is preliminary data.</text>
</comment>
<feature type="compositionally biased region" description="Polar residues" evidence="1">
    <location>
        <begin position="876"/>
        <end position="889"/>
    </location>
</feature>
<sequence length="903" mass="103386">MICAKFIIFSEKLNVKFIKMLLSHFDYHLLPEEKSQVEQLVPANQAKIHFAFKANITYNQSEYENSIVALSEHNVTFCSHSFFGKGYRLLTNFHFFDIDTLNTVSDDKIEISTSSECKFIILSPASTRFARLLLRNFVIANPMLPPGLRFEFTIHDKRYFPPFEPFLSPSQMFQFTYNSYCSYYNLSYFHDVSMYFHRLIKTGTGLFNFNELPLHLTEFSFNNNINIDNKISDVRPITSALSHCRFIHGINCEGISMRDILIGVSTVVLFNPNLRLLRLVDCGAENGCLELSNAMLQSKNKNIEYWDLSGNKMTDFARFAAAFGKYKCESIRSIKLKNCQLQHNDLTILFNSIIENDGCQDLEQVVLSGNILNHESCEDFVQVLNTLPQTKLDLLELGPVDNPMNIIEGLVGYQLTQLRIIDSKFSHDSSEALANFVKLSHHIEELDLSGSSFQNNDLPMIINEFIQNQNVINARLKLSRIKMNQKDMNSLFQLFLDYRNKITELSLDEDYLPYDPTLNSTSHLSNHHNPNMDSNDIDLNSSLGVLDVFRVFESLPNIKKLSLARNFTKKQEGVGRRLAKLVLLPTLKSLNLAGDSKWWSLQQEAFPIISALSSSLTLHEFDISGNQIGDNGIKMLTRAIIMNNSLRVLVSDRSDPIDINTLIEFLNILTQSHSLISCSFMLDDCYNILTKLVGENQDRTYDLIEHMRNLLIENEIKNRAEIGIFNDLSLLNDSVLDDILDDITIDVQCDLQKTDSNIHNSIHEIVGLPLPYQYRQSHRRESLDNSNLRSNMNSNLNLTEKPNEFIAFDFENESNENSGVTYSYVIDIMNEQLTEPQSPLSPVSGKSIQFNSLIKRKPDSLQILEEREKSNKYKDTSTFNLDESYSVSENNDDCDNDDKDNNP</sequence>
<dbReference type="RefSeq" id="XP_068367801.1">
    <property type="nucleotide sequence ID" value="XM_068498041.1"/>
</dbReference>
<keyword evidence="3" id="KW-1185">Reference proteome</keyword>
<feature type="region of interest" description="Disordered" evidence="1">
    <location>
        <begin position="865"/>
        <end position="903"/>
    </location>
</feature>
<dbReference type="Proteomes" id="UP000179807">
    <property type="component" value="Unassembled WGS sequence"/>
</dbReference>